<gene>
    <name evidence="1" type="ORF">DFO68_1035</name>
</gene>
<dbReference type="EMBL" id="SNWH01000003">
    <property type="protein sequence ID" value="TDO13784.1"/>
    <property type="molecule type" value="Genomic_DNA"/>
</dbReference>
<dbReference type="Proteomes" id="UP000295150">
    <property type="component" value="Unassembled WGS sequence"/>
</dbReference>
<dbReference type="AlphaFoldDB" id="A0A4R6HY34"/>
<proteinExistence type="predicted"/>
<evidence type="ECO:0000313" key="1">
    <source>
        <dbReference type="EMBL" id="TDO13784.1"/>
    </source>
</evidence>
<dbReference type="RefSeq" id="WP_133481978.1">
    <property type="nucleotide sequence ID" value="NZ_SNWH01000003.1"/>
</dbReference>
<reference evidence="1 2" key="1">
    <citation type="submission" date="2019-03" db="EMBL/GenBank/DDBJ databases">
        <title>Freshwater and sediment microbial communities from various areas in North America, analyzing microbe dynamics in response to fracking.</title>
        <authorList>
            <person name="Lamendella R."/>
        </authorList>
    </citation>
    <scope>NUCLEOTIDE SEQUENCE [LARGE SCALE GENOMIC DNA]</scope>
    <source>
        <strain evidence="1 2">1_TX</strain>
    </source>
</reference>
<comment type="caution">
    <text evidence="1">The sequence shown here is derived from an EMBL/GenBank/DDBJ whole genome shotgun (WGS) entry which is preliminary data.</text>
</comment>
<protein>
    <submittedName>
        <fullName evidence="1">Uncharacterized protein</fullName>
    </submittedName>
</protein>
<organism evidence="1 2">
    <name type="scientific">Halomonas ventosae</name>
    <dbReference type="NCBI Taxonomy" id="229007"/>
    <lineage>
        <taxon>Bacteria</taxon>
        <taxon>Pseudomonadati</taxon>
        <taxon>Pseudomonadota</taxon>
        <taxon>Gammaproteobacteria</taxon>
        <taxon>Oceanospirillales</taxon>
        <taxon>Halomonadaceae</taxon>
        <taxon>Halomonas</taxon>
    </lineage>
</organism>
<name>A0A4R6HY34_9GAMM</name>
<sequence length="92" mass="10608">MSKDLQRRLHRLEVQAGADREPLVIVITPVHKHDHLWECDAYVCQQTGWRCEREAGEDMQAFVERAEREAQAYAQASRSLLIILHPDAPETS</sequence>
<evidence type="ECO:0000313" key="2">
    <source>
        <dbReference type="Proteomes" id="UP000295150"/>
    </source>
</evidence>
<keyword evidence="2" id="KW-1185">Reference proteome</keyword>
<accession>A0A4R6HY34</accession>